<feature type="region of interest" description="Disordered" evidence="1">
    <location>
        <begin position="1"/>
        <end position="36"/>
    </location>
</feature>
<organism evidence="4 5">
    <name type="scientific">Streptomyces filamentosus NRRL 15998</name>
    <dbReference type="NCBI Taxonomy" id="457431"/>
    <lineage>
        <taxon>Bacteria</taxon>
        <taxon>Bacillati</taxon>
        <taxon>Actinomycetota</taxon>
        <taxon>Actinomycetes</taxon>
        <taxon>Kitasatosporales</taxon>
        <taxon>Streptomycetaceae</taxon>
        <taxon>Streptomyces</taxon>
    </lineage>
</organism>
<feature type="compositionally biased region" description="Gly residues" evidence="1">
    <location>
        <begin position="1"/>
        <end position="35"/>
    </location>
</feature>
<evidence type="ECO:0000313" key="4">
    <source>
        <dbReference type="EMBL" id="EFE73661.2"/>
    </source>
</evidence>
<dbReference type="InterPro" id="IPR057169">
    <property type="entry name" value="DUF7847"/>
</dbReference>
<dbReference type="EMBL" id="DS999644">
    <property type="protein sequence ID" value="EFE73661.2"/>
    <property type="molecule type" value="Genomic_DNA"/>
</dbReference>
<feature type="transmembrane region" description="Helical" evidence="2">
    <location>
        <begin position="267"/>
        <end position="288"/>
    </location>
</feature>
<feature type="transmembrane region" description="Helical" evidence="2">
    <location>
        <begin position="171"/>
        <end position="204"/>
    </location>
</feature>
<accession>D6AQ59</accession>
<name>D6AQ59_STRFL</name>
<proteinExistence type="predicted"/>
<keyword evidence="2" id="KW-0472">Membrane</keyword>
<evidence type="ECO:0000256" key="1">
    <source>
        <dbReference type="SAM" id="MobiDB-lite"/>
    </source>
</evidence>
<dbReference type="PANTHER" id="PTHR33133:SF1">
    <property type="entry name" value="EXPRESSED PROTEIN-RELATED"/>
    <property type="match status" value="1"/>
</dbReference>
<protein>
    <submittedName>
        <fullName evidence="4">Integral membrane protein</fullName>
    </submittedName>
</protein>
<gene>
    <name evidence="4" type="ORF">SSGG_01027</name>
</gene>
<sequence length="384" mass="40136">MAQDAGWGGGPYGGAPHGGGPFHGGAQGPGGGWHGGWAAPPKPGVIPLAPLRISDMLSGAFTTIGRYWKPLIGMALTLFGAATLVMIVALVVAASAVASQWDELTSDSPGSPDAAQLVPLGVAFGVLMVLGMITYLLASAVVQAAVPVVLQEAVLGRPIRFGEVWKRAWARVWSIIGTVFLTGLIMLVPLALFLAGFAGLMIYVISLGDEDGVVPLIVAGLVGSLLIGPFAVWLWVRFSLAPTVVVFEDQRPVAALRRSAQLVRGTWWRVFGVGLLAYAIASMIGYMIQMPFQAVGMLPGLFEPEDVGTDPSGGELIALFGGLMVLSFVSQLIAQLFTAVFPPLVVGLLYVDLRMRTENLGPVLAEAAGPTLPEQYGPPPPAHV</sequence>
<feature type="domain" description="DUF7847" evidence="3">
    <location>
        <begin position="78"/>
        <end position="340"/>
    </location>
</feature>
<keyword evidence="2" id="KW-1133">Transmembrane helix</keyword>
<dbReference type="Pfam" id="PF25231">
    <property type="entry name" value="DUF7847"/>
    <property type="match status" value="1"/>
</dbReference>
<dbReference type="Proteomes" id="UP000003986">
    <property type="component" value="Unassembled WGS sequence"/>
</dbReference>
<feature type="transmembrane region" description="Helical" evidence="2">
    <location>
        <begin position="216"/>
        <end position="236"/>
    </location>
</feature>
<feature type="transmembrane region" description="Helical" evidence="2">
    <location>
        <begin position="332"/>
        <end position="351"/>
    </location>
</feature>
<evidence type="ECO:0000313" key="5">
    <source>
        <dbReference type="Proteomes" id="UP000003986"/>
    </source>
</evidence>
<evidence type="ECO:0000256" key="2">
    <source>
        <dbReference type="SAM" id="Phobius"/>
    </source>
</evidence>
<feature type="transmembrane region" description="Helical" evidence="2">
    <location>
        <begin position="71"/>
        <end position="97"/>
    </location>
</feature>
<reference evidence="5" key="1">
    <citation type="submission" date="2008-10" db="EMBL/GenBank/DDBJ databases">
        <authorList>
            <person name="Molnar K."/>
        </authorList>
    </citation>
    <scope>NUCLEOTIDE SEQUENCE [LARGE SCALE GENOMIC DNA]</scope>
    <source>
        <strain evidence="5">NRRL 15998</strain>
    </source>
</reference>
<dbReference type="AlphaFoldDB" id="D6AQ59"/>
<feature type="transmembrane region" description="Helical" evidence="2">
    <location>
        <begin position="117"/>
        <end position="150"/>
    </location>
</feature>
<evidence type="ECO:0000259" key="3">
    <source>
        <dbReference type="Pfam" id="PF25231"/>
    </source>
</evidence>
<keyword evidence="2" id="KW-0812">Transmembrane</keyword>
<dbReference type="PANTHER" id="PTHR33133">
    <property type="entry name" value="OS08G0107100 PROTEIN-RELATED"/>
    <property type="match status" value="1"/>
</dbReference>
<reference evidence="5" key="2">
    <citation type="submission" date="2008-12" db="EMBL/GenBank/DDBJ databases">
        <title>Annotation of Streptomyces roseosporus strain NRRL 15998.</title>
        <authorList>
            <consortium name="The Broad Institute Genome Sequencing Platform"/>
            <consortium name="Broad Institute Microbial Sequencing Center"/>
            <person name="Fischbach M."/>
            <person name="Ward D."/>
            <person name="Young S."/>
            <person name="Kodira C.D."/>
            <person name="Zeng Q."/>
            <person name="Koehrsen M."/>
            <person name="Godfrey P."/>
            <person name="Alvarado L."/>
            <person name="Berlin A.M."/>
            <person name="Borenstein D."/>
            <person name="Chen Z."/>
            <person name="Engels R."/>
            <person name="Freedman E."/>
            <person name="Gellesch M."/>
            <person name="Goldberg J."/>
            <person name="Griggs A."/>
            <person name="Gujja S."/>
            <person name="Heiman D.I."/>
            <person name="Hepburn T.A."/>
            <person name="Howarth C."/>
            <person name="Jen D."/>
            <person name="Larson L."/>
            <person name="Lewis B."/>
            <person name="Mehta T."/>
            <person name="Park D."/>
            <person name="Pearson M."/>
            <person name="Roberts A."/>
            <person name="Saif S."/>
            <person name="Shea T.D."/>
            <person name="Shenoy N."/>
            <person name="Sisk P."/>
            <person name="Stolte C."/>
            <person name="Sykes S.N."/>
            <person name="Walk T."/>
            <person name="White J."/>
            <person name="Yandava C."/>
            <person name="Straight P."/>
            <person name="Clardy J."/>
            <person name="Hung D."/>
            <person name="Kolter R."/>
            <person name="Mekalanos J."/>
            <person name="Walker S."/>
            <person name="Walsh C.T."/>
            <person name="Wieland B.L.C."/>
            <person name="Ilzarbe M."/>
            <person name="Galagan J."/>
            <person name="Nusbaum C."/>
            <person name="Birren B."/>
        </authorList>
    </citation>
    <scope>NUCLEOTIDE SEQUENCE [LARGE SCALE GENOMIC DNA]</scope>
    <source>
        <strain evidence="5">NRRL 15998</strain>
    </source>
</reference>